<organism evidence="3 4">
    <name type="scientific">Arthrobacter alpinus</name>
    <dbReference type="NCBI Taxonomy" id="656366"/>
    <lineage>
        <taxon>Bacteria</taxon>
        <taxon>Bacillati</taxon>
        <taxon>Actinomycetota</taxon>
        <taxon>Actinomycetes</taxon>
        <taxon>Micrococcales</taxon>
        <taxon>Micrococcaceae</taxon>
        <taxon>Arthrobacter</taxon>
    </lineage>
</organism>
<dbReference type="Pfam" id="PF04069">
    <property type="entry name" value="OpuAC"/>
    <property type="match status" value="1"/>
</dbReference>
<reference evidence="3 4" key="2">
    <citation type="journal article" date="2016" name="J. Biotechnol.">
        <title>Complete genome sequence of Arthrobacter alpinus ERGS4:06, a yellow pigmented bacterium tolerant to cold and radiations isolated from Sikkim Himalaya.</title>
        <authorList>
            <person name="Kumar R."/>
            <person name="Singh D."/>
            <person name="Swarnkar M.K."/>
            <person name="Singh A.K."/>
            <person name="Kumar S."/>
        </authorList>
    </citation>
    <scope>NUCLEOTIDE SEQUENCE [LARGE SCALE GENOMIC DNA]</scope>
    <source>
        <strain evidence="3 4">ERGS4:06</strain>
    </source>
</reference>
<accession>A0A0S2LXV8</accession>
<protein>
    <recommendedName>
        <fullName evidence="2">ABC-type glycine betaine transport system substrate-binding domain-containing protein</fullName>
    </recommendedName>
</protein>
<dbReference type="Gene3D" id="3.40.190.120">
    <property type="entry name" value="Osmoprotection protein (prox), domain 2"/>
    <property type="match status" value="1"/>
</dbReference>
<dbReference type="InterPro" id="IPR007210">
    <property type="entry name" value="ABC_Gly_betaine_transp_sub-bd"/>
</dbReference>
<dbReference type="Gene3D" id="3.40.190.10">
    <property type="entry name" value="Periplasmic binding protein-like II"/>
    <property type="match status" value="1"/>
</dbReference>
<evidence type="ECO:0000313" key="3">
    <source>
        <dbReference type="EMBL" id="ALO66134.1"/>
    </source>
</evidence>
<dbReference type="PROSITE" id="PS51257">
    <property type="entry name" value="PROKAR_LIPOPROTEIN"/>
    <property type="match status" value="1"/>
</dbReference>
<proteinExistence type="predicted"/>
<reference evidence="4" key="1">
    <citation type="submission" date="2015-11" db="EMBL/GenBank/DDBJ databases">
        <authorList>
            <person name="Kumar R."/>
            <person name="Singh D."/>
            <person name="Swarnkar M.K."/>
            <person name="Singh A.K."/>
            <person name="Kumar S."/>
        </authorList>
    </citation>
    <scope>NUCLEOTIDE SEQUENCE [LARGE SCALE GENOMIC DNA]</scope>
    <source>
        <strain evidence="4">ERGS4:06</strain>
    </source>
</reference>
<dbReference type="Proteomes" id="UP000059574">
    <property type="component" value="Chromosome"/>
</dbReference>
<dbReference type="EMBL" id="CP013200">
    <property type="protein sequence ID" value="ALO66134.1"/>
    <property type="molecule type" value="Genomic_DNA"/>
</dbReference>
<name>A0A0S2LXV8_9MICC</name>
<dbReference type="RefSeq" id="WP_062286756.1">
    <property type="nucleotide sequence ID" value="NZ_CP013200.1"/>
</dbReference>
<evidence type="ECO:0000259" key="2">
    <source>
        <dbReference type="Pfam" id="PF04069"/>
    </source>
</evidence>
<evidence type="ECO:0000313" key="4">
    <source>
        <dbReference type="Proteomes" id="UP000059574"/>
    </source>
</evidence>
<dbReference type="GO" id="GO:0022857">
    <property type="term" value="F:transmembrane transporter activity"/>
    <property type="evidence" value="ECO:0007669"/>
    <property type="project" value="InterPro"/>
</dbReference>
<sequence length="319" mass="32855">MRKRLVAALSACLVLGTLAACTPEPIVSIPNSSLSEEAPVLKISAPVSPSGASVQEGLLVSQVYAAAIKAAGIQAVVEPAAATAKEQISSLETGGSDIAPAYSRELLASLAPSAAAESAADVVNALKKALPEGISMLDAAKAQDSDNLVVTAATAEKYQLKSIEDLAKVCNTLVLGGPATFQPSGRGLAGLGSDYNCVPKKYVALEPLFDGSKEDVLWALLRDEIQVADIHSSAPAIVDNALVPLTDTKQLFPAQNVVPLVDSKTVPPEVQAILNKVSAALTTEELANLSRLAQDRHFGDVSEVATAWLSQVGLVKAGS</sequence>
<feature type="chain" id="PRO_5038762460" description="ABC-type glycine betaine transport system substrate-binding domain-containing protein" evidence="1">
    <location>
        <begin position="20"/>
        <end position="319"/>
    </location>
</feature>
<dbReference type="GO" id="GO:0043190">
    <property type="term" value="C:ATP-binding cassette (ABC) transporter complex"/>
    <property type="evidence" value="ECO:0007669"/>
    <property type="project" value="InterPro"/>
</dbReference>
<feature type="domain" description="ABC-type glycine betaine transport system substrate-binding" evidence="2">
    <location>
        <begin position="46"/>
        <end position="311"/>
    </location>
</feature>
<dbReference type="AlphaFoldDB" id="A0A0S2LXV8"/>
<evidence type="ECO:0000256" key="1">
    <source>
        <dbReference type="SAM" id="SignalP"/>
    </source>
</evidence>
<feature type="signal peptide" evidence="1">
    <location>
        <begin position="1"/>
        <end position="19"/>
    </location>
</feature>
<gene>
    <name evidence="3" type="ORF">AS189_06040</name>
</gene>
<keyword evidence="1" id="KW-0732">Signal</keyword>
<dbReference type="SUPFAM" id="SSF53850">
    <property type="entry name" value="Periplasmic binding protein-like II"/>
    <property type="match status" value="1"/>
</dbReference>